<dbReference type="EMBL" id="MHQC01000039">
    <property type="protein sequence ID" value="OGZ94272.1"/>
    <property type="molecule type" value="Genomic_DNA"/>
</dbReference>
<sequence>MPLQRLKTVLKKAASAETSFTPRLWTKENPLQGHCLVAAFVVQDFFGGTLRQGRLSPRWAKKLGFKTHCWNMLAANTQTIDLSKEQFPADFPYDIFIRTSMGSSGRTISRPRLLKIQSVRKRYLLLRSRVDFLLN</sequence>
<name>A0A1G2K4C7_9BACT</name>
<comment type="caution">
    <text evidence="1">The sequence shown here is derived from an EMBL/GenBank/DDBJ whole genome shotgun (WGS) entry which is preliminary data.</text>
</comment>
<dbReference type="Proteomes" id="UP000177152">
    <property type="component" value="Unassembled WGS sequence"/>
</dbReference>
<dbReference type="Pfam" id="PF24585">
    <property type="entry name" value="YunG"/>
    <property type="match status" value="1"/>
</dbReference>
<proteinExistence type="predicted"/>
<protein>
    <submittedName>
        <fullName evidence="1">Uncharacterized protein</fullName>
    </submittedName>
</protein>
<evidence type="ECO:0000313" key="2">
    <source>
        <dbReference type="Proteomes" id="UP000177152"/>
    </source>
</evidence>
<dbReference type="InterPro" id="IPR056238">
    <property type="entry name" value="YunG-like"/>
</dbReference>
<reference evidence="1 2" key="1">
    <citation type="journal article" date="2016" name="Nat. Commun.">
        <title>Thousands of microbial genomes shed light on interconnected biogeochemical processes in an aquifer system.</title>
        <authorList>
            <person name="Anantharaman K."/>
            <person name="Brown C.T."/>
            <person name="Hug L.A."/>
            <person name="Sharon I."/>
            <person name="Castelle C.J."/>
            <person name="Probst A.J."/>
            <person name="Thomas B.C."/>
            <person name="Singh A."/>
            <person name="Wilkins M.J."/>
            <person name="Karaoz U."/>
            <person name="Brodie E.L."/>
            <person name="Williams K.H."/>
            <person name="Hubbard S.S."/>
            <person name="Banfield J.F."/>
        </authorList>
    </citation>
    <scope>NUCLEOTIDE SEQUENCE [LARGE SCALE GENOMIC DNA]</scope>
</reference>
<accession>A0A1G2K4C7</accession>
<organism evidence="1 2">
    <name type="scientific">Candidatus Sungbacteria bacterium RIFCSPHIGHO2_01_FULL_47_32</name>
    <dbReference type="NCBI Taxonomy" id="1802264"/>
    <lineage>
        <taxon>Bacteria</taxon>
        <taxon>Candidatus Sungiibacteriota</taxon>
    </lineage>
</organism>
<dbReference type="AlphaFoldDB" id="A0A1G2K4C7"/>
<evidence type="ECO:0000313" key="1">
    <source>
        <dbReference type="EMBL" id="OGZ94272.1"/>
    </source>
</evidence>
<gene>
    <name evidence="1" type="ORF">A2633_05680</name>
</gene>